<comment type="caution">
    <text evidence="1">The sequence shown here is derived from an EMBL/GenBank/DDBJ whole genome shotgun (WGS) entry which is preliminary data.</text>
</comment>
<dbReference type="InterPro" id="IPR012659">
    <property type="entry name" value="CHP02444"/>
</dbReference>
<sequence length="154" mass="17112">MSHAFWDWSLEVYDQPAMREACLSLQDTHGLNVNICLWCAWLAQEGRDPRGLLPDAIERLEPWSADITRAIRKVRRQLKDAGGNPQLYKAILACELDAEHIEQDLLFELSETAPPAGDAESLAAAALGDYARLAGVNADFTEFLESVFLGVKKV</sequence>
<dbReference type="NCBIfam" id="TIGR02444">
    <property type="entry name" value="TIGR02444 family protein"/>
    <property type="match status" value="1"/>
</dbReference>
<evidence type="ECO:0000313" key="1">
    <source>
        <dbReference type="EMBL" id="MEE2525610.1"/>
    </source>
</evidence>
<dbReference type="RefSeq" id="WP_330198271.1">
    <property type="nucleotide sequence ID" value="NZ_JAZDRP010000002.1"/>
</dbReference>
<accession>A0ABU7LNX8</accession>
<dbReference type="Pfam" id="PF09523">
    <property type="entry name" value="DUF2390"/>
    <property type="match status" value="1"/>
</dbReference>
<name>A0ABU7LNX8_9PROT</name>
<evidence type="ECO:0000313" key="2">
    <source>
        <dbReference type="Proteomes" id="UP001354971"/>
    </source>
</evidence>
<reference evidence="1 2" key="1">
    <citation type="submission" date="2024-01" db="EMBL/GenBank/DDBJ databases">
        <title>Hyphobacterium bacterium isolated from marine sediment.</title>
        <authorList>
            <person name="Zhao S."/>
        </authorList>
    </citation>
    <scope>NUCLEOTIDE SEQUENCE [LARGE SCALE GENOMIC DNA]</scope>
    <source>
        <strain evidence="2">HN65</strain>
    </source>
</reference>
<dbReference type="Proteomes" id="UP001354971">
    <property type="component" value="Unassembled WGS sequence"/>
</dbReference>
<gene>
    <name evidence="1" type="ORF">V0U79_04470</name>
</gene>
<organism evidence="1 2">
    <name type="scientific">Hyphobacterium lacteum</name>
    <dbReference type="NCBI Taxonomy" id="3116575"/>
    <lineage>
        <taxon>Bacteria</taxon>
        <taxon>Pseudomonadati</taxon>
        <taxon>Pseudomonadota</taxon>
        <taxon>Alphaproteobacteria</taxon>
        <taxon>Maricaulales</taxon>
        <taxon>Maricaulaceae</taxon>
        <taxon>Hyphobacterium</taxon>
    </lineage>
</organism>
<protein>
    <submittedName>
        <fullName evidence="1">TIGR02444 family protein</fullName>
    </submittedName>
</protein>
<keyword evidence="2" id="KW-1185">Reference proteome</keyword>
<dbReference type="EMBL" id="JAZDRP010000002">
    <property type="protein sequence ID" value="MEE2525610.1"/>
    <property type="molecule type" value="Genomic_DNA"/>
</dbReference>
<proteinExistence type="predicted"/>